<comment type="caution">
    <text evidence="3">The sequence shown here is derived from an EMBL/GenBank/DDBJ whole genome shotgun (WGS) entry which is preliminary data.</text>
</comment>
<dbReference type="Proteomes" id="UP001200022">
    <property type="component" value="Unassembled WGS sequence"/>
</dbReference>
<dbReference type="InterPro" id="IPR026444">
    <property type="entry name" value="Secre_tail"/>
</dbReference>
<dbReference type="RefSeq" id="WP_237229486.1">
    <property type="nucleotide sequence ID" value="NZ_JAKKDV010000001.1"/>
</dbReference>
<dbReference type="Pfam" id="PF18962">
    <property type="entry name" value="Por_Secre_tail"/>
    <property type="match status" value="1"/>
</dbReference>
<dbReference type="EMBL" id="JAKKDV010000001">
    <property type="protein sequence ID" value="MCF7559175.1"/>
    <property type="molecule type" value="Genomic_DNA"/>
</dbReference>
<dbReference type="InterPro" id="IPR015943">
    <property type="entry name" value="WD40/YVTN_repeat-like_dom_sf"/>
</dbReference>
<accession>A0ABS9IFK1</accession>
<feature type="domain" description="Secretion system C-terminal sorting" evidence="2">
    <location>
        <begin position="841"/>
        <end position="910"/>
    </location>
</feature>
<sequence length="912" mass="98570">MKKTLLFVLSLLLISLLFVVTKKDPTTTQKVVKIERKTINPTHAGKKKTLEERALYNEARNLHEFYRQVNPLTGVIPKEEKNREFKQATSSKLRKNLTGKVPQTTYINRGASNLGGRTRTIVIDKSDNTGNTIIAGGVSGGVFRTTNGGASWTKVSANDEIHNVTSIAQDPTNTNIWYYATGEGLGNSASLSGSFYFGQGIWQSIDGGLTWSQIASTASDQDVFNAPFDIIFKLAVHPTSGNLYAATFGRIMRYNNRSWTTEIDGGATSTNRATDVVITTGGRVYAAFSGTHDAAIEGVWTSANGVGGWSRINNNGIDPAYFTPAGRVVLALAPSNQNKLYTLFVNGNGSDCSTTPAIEADLWMWDQSTLTYTDYSSKLPDETGCSNGNDPFAVQGGYDLVVSVKPDNENFVVIGGTNSYKMSNITGAGTFTRIGGYASASGYAQYANNHPDIHALVFSPFNSNVLLSGTDGGIHRTSNITAPTVGWTSLNNNYQTQQYYHVAIDPATGSDIVLGGLQDNGTNAGGMDYGQPDLTTQTNVGTGDGAASAISRDDACIPFFISVQNGTLYRDCPTFANITPEESPGVTYESQFVTYFYLDPDNNNALYYAAEKTLLRTTDATNVTASTWTDMGATNTTFSHLDSFQTFSTTRGTYNPATSYLLMGGDAGHIYRLDDPQNAASIASAVDITPPTATIEFPSIVTGLAIHPTNRDIVLATYSNYGTESIFLTTNATNASPTWTLVERNLSSHSIRSAAIAEVSGQTIYFVGTARGLYSSQDPTTTDWVRESPDEIGFALVSSLAYRPSDNHLLIGTHGNGMYESIITDVLNTNDINDISHYISLFPNPTTDEINLNIPQEFGNSIKYSIKNMLGQSITNGTLLSNKIDVSTLQTGMYFIELNTGDKKGTKKFIRK</sequence>
<protein>
    <submittedName>
        <fullName evidence="3">T9SS type A sorting domain-containing protein</fullName>
    </submittedName>
</protein>
<dbReference type="SUPFAM" id="SSF110296">
    <property type="entry name" value="Oligoxyloglucan reducing end-specific cellobiohydrolase"/>
    <property type="match status" value="2"/>
</dbReference>
<evidence type="ECO:0000313" key="3">
    <source>
        <dbReference type="EMBL" id="MCF7559175.1"/>
    </source>
</evidence>
<organism evidence="3 4">
    <name type="scientific">Flaviramulus multivorans</name>
    <dbReference type="NCBI Taxonomy" id="1304750"/>
    <lineage>
        <taxon>Bacteria</taxon>
        <taxon>Pseudomonadati</taxon>
        <taxon>Bacteroidota</taxon>
        <taxon>Flavobacteriia</taxon>
        <taxon>Flavobacteriales</taxon>
        <taxon>Flavobacteriaceae</taxon>
        <taxon>Flaviramulus</taxon>
    </lineage>
</organism>
<keyword evidence="4" id="KW-1185">Reference proteome</keyword>
<proteinExistence type="predicted"/>
<reference evidence="3 4" key="1">
    <citation type="submission" date="2022-01" db="EMBL/GenBank/DDBJ databases">
        <title>Draft genome sequence of Sabulilitoribacter multivorans KCTC 32326.</title>
        <authorList>
            <person name="Oh J.-S."/>
        </authorList>
    </citation>
    <scope>NUCLEOTIDE SEQUENCE [LARGE SCALE GENOMIC DNA]</scope>
    <source>
        <strain evidence="3 4">M-M16</strain>
    </source>
</reference>
<name>A0ABS9IFK1_9FLAO</name>
<gene>
    <name evidence="3" type="ORF">L3X39_00880</name>
</gene>
<dbReference type="Gene3D" id="2.130.10.10">
    <property type="entry name" value="YVTN repeat-like/Quinoprotein amine dehydrogenase"/>
    <property type="match status" value="2"/>
</dbReference>
<evidence type="ECO:0000259" key="2">
    <source>
        <dbReference type="Pfam" id="PF18962"/>
    </source>
</evidence>
<keyword evidence="1" id="KW-0732">Signal</keyword>
<dbReference type="NCBIfam" id="TIGR04183">
    <property type="entry name" value="Por_Secre_tail"/>
    <property type="match status" value="1"/>
</dbReference>
<evidence type="ECO:0000256" key="1">
    <source>
        <dbReference type="ARBA" id="ARBA00022729"/>
    </source>
</evidence>
<evidence type="ECO:0000313" key="4">
    <source>
        <dbReference type="Proteomes" id="UP001200022"/>
    </source>
</evidence>